<evidence type="ECO:0000259" key="2">
    <source>
        <dbReference type="Pfam" id="PF16903"/>
    </source>
</evidence>
<evidence type="ECO:0008006" key="4">
    <source>
        <dbReference type="Google" id="ProtNLM"/>
    </source>
</evidence>
<name>A0A6C0IXY4_9ZZZZ</name>
<dbReference type="InterPro" id="IPR007542">
    <property type="entry name" value="MCP_C"/>
</dbReference>
<dbReference type="Gene3D" id="2.70.9.20">
    <property type="entry name" value="Major capsid protein Vp54"/>
    <property type="match status" value="1"/>
</dbReference>
<dbReference type="SUPFAM" id="SSF49749">
    <property type="entry name" value="Group II dsDNA viruses VP"/>
    <property type="match status" value="2"/>
</dbReference>
<dbReference type="EMBL" id="MN740277">
    <property type="protein sequence ID" value="QHT97449.1"/>
    <property type="molecule type" value="Genomic_DNA"/>
</dbReference>
<dbReference type="InterPro" id="IPR031654">
    <property type="entry name" value="Capsid_N"/>
</dbReference>
<evidence type="ECO:0000259" key="1">
    <source>
        <dbReference type="Pfam" id="PF04451"/>
    </source>
</evidence>
<dbReference type="InterPro" id="IPR038519">
    <property type="entry name" value="MCP_C_sf"/>
</dbReference>
<organism evidence="3">
    <name type="scientific">viral metagenome</name>
    <dbReference type="NCBI Taxonomy" id="1070528"/>
    <lineage>
        <taxon>unclassified sequences</taxon>
        <taxon>metagenomes</taxon>
        <taxon>organismal metagenomes</taxon>
    </lineage>
</organism>
<feature type="domain" description="Major capsid protein N-terminal" evidence="2">
    <location>
        <begin position="25"/>
        <end position="210"/>
    </location>
</feature>
<dbReference type="Pfam" id="PF04451">
    <property type="entry name" value="Capsid_NCLDV"/>
    <property type="match status" value="1"/>
</dbReference>
<protein>
    <recommendedName>
        <fullName evidence="4">Major capsid protein N-terminal domain-containing protein</fullName>
    </recommendedName>
</protein>
<feature type="domain" description="Major capsid protein C-terminal" evidence="1">
    <location>
        <begin position="219"/>
        <end position="394"/>
    </location>
</feature>
<dbReference type="GO" id="GO:0005198">
    <property type="term" value="F:structural molecule activity"/>
    <property type="evidence" value="ECO:0007669"/>
    <property type="project" value="InterPro"/>
</dbReference>
<sequence length="400" mass="46872">MTAKQIILNSLDKKDSYTKNNNGDSIFNEKFMTHTNFAKNITDVYPMDTKNNYEFGDTVHFEIDQIGDLLSKITFYLEFSNIEKKCLDNFSIVPEIMHAIIKSITIRSNNTVIQKLTGHSIYIQNQLYSPKETLNISNAGFINKNTFDGEKHILYLDIPFWFTKELDKALPLLSLNYEKISIDLELNNFSNISKNLDEINFCLKNIKLIGEYINLDNDEKIRYINNPSEYIIEQIEYRDLEIEKNMSSSKKINIDKYSLVSELIWVFSKNNLENKNLYFNYWKDDVNNGNEHCRNVRVLLNGNSINSLLKSSYYRKIQRYQNHPSSSLLTKQNNLNCIYQYSFSLNPDNIKSSGFLSLNKFNSVNLDIQILPTDFKRIMRIIIKKYNILKIDNGNLYLLN</sequence>
<accession>A0A6C0IXY4</accession>
<dbReference type="Pfam" id="PF16903">
    <property type="entry name" value="Capsid_N"/>
    <property type="match status" value="1"/>
</dbReference>
<dbReference type="Gene3D" id="2.70.9.10">
    <property type="entry name" value="Adenovirus Type 2 Hexon, domain 4"/>
    <property type="match status" value="1"/>
</dbReference>
<evidence type="ECO:0000313" key="3">
    <source>
        <dbReference type="EMBL" id="QHT97449.1"/>
    </source>
</evidence>
<dbReference type="InterPro" id="IPR016112">
    <property type="entry name" value="VP_dsDNA_II"/>
</dbReference>
<reference evidence="3" key="1">
    <citation type="journal article" date="2020" name="Nature">
        <title>Giant virus diversity and host interactions through global metagenomics.</title>
        <authorList>
            <person name="Schulz F."/>
            <person name="Roux S."/>
            <person name="Paez-Espino D."/>
            <person name="Jungbluth S."/>
            <person name="Walsh D.A."/>
            <person name="Denef V.J."/>
            <person name="McMahon K.D."/>
            <person name="Konstantinidis K.T."/>
            <person name="Eloe-Fadrosh E.A."/>
            <person name="Kyrpides N.C."/>
            <person name="Woyke T."/>
        </authorList>
    </citation>
    <scope>NUCLEOTIDE SEQUENCE</scope>
    <source>
        <strain evidence="3">GVMAG-M-3300025138-11</strain>
    </source>
</reference>
<dbReference type="AlphaFoldDB" id="A0A6C0IXY4"/>
<proteinExistence type="predicted"/>